<feature type="compositionally biased region" description="Polar residues" evidence="1">
    <location>
        <begin position="411"/>
        <end position="420"/>
    </location>
</feature>
<feature type="region of interest" description="Disordered" evidence="1">
    <location>
        <begin position="399"/>
        <end position="420"/>
    </location>
</feature>
<keyword evidence="5" id="KW-1185">Reference proteome</keyword>
<protein>
    <recommendedName>
        <fullName evidence="3">J domain-containing protein</fullName>
    </recommendedName>
</protein>
<sequence length="893" mass="101909">MRIYIPLFLSFPVTHASFVPNNAGKRTFQSPNQIESQASLLNVSPASVRSTTRLYSTTEPLPLTNISDPYRLLNINPNMKVDMQKLKSAFRHQVRLYHPDARTSAESTSEEKKLANEDFIKINAAYDYLRLKLESPVDAHGFKSKSTRTKQSRAPNNSQYGNYHDWNDYRTEEAFKSGSSESAPKSSKEIFEQYVSQHVHKKETHERMHNGSDANREVKNKNGNKEWVKEVEAEVFRVKPKNHAGPKAYHEGNIFVAGDKVWINSGEYAGCNGVVASVYQNMVKVDVDHINGQAISCIIETKFVQRGVASPPKEEEKAEKKAKTWDQIKADRVAAKAAQVKTATQTFSTTTQSTYSTVTQPEPTVTVNIPRNSHVVEEMTPMNVHPPQSNQNVQAAFNNLQQPPPQQPNPSTAAKVTQQVYQQHKFNHAQPPPQQPNPSNAVKVTQQMYQNQRVQSEYQKINLNKNYEQVNTRRPNHQVSQTPVVKKPWYQQNPMKDQPTIQKPVNPVAAKNLQQNIRVQPHQQPQHQQPHRHQPQHIQQHQPQKEISLGPDGVYRVKKMKQSQNVYDMNQISKQQVQKIRNNYTQQTNGIQSPQASHLHQSRVHHTQQNMQQQVKTQQLHRNQMNQVRNQMNRNNGQQQQRQQQQQQQNARKQYVRPGYYAQANVNVNQARSVDPSRRSSNPYTPPKHATINDQIRSSYDRNGNPLTNNSQEVQFQTIDNSYQWYGTGVCSNDERVKLSHDPREVKEQKVNKEEVVIPPPQPVQHFSGAPPPQPGQSYTSAHQGYNLDHAAAAVQYSQHFTEPEQKNAVTYTSKSGNAVKTNVKKPTFNNRGPSKTIPSSNDFDTRFQNDSSGSRPRIQQNGSPKQAQTNQSPWKKIQTKVRDMLTTGLEHL</sequence>
<feature type="compositionally biased region" description="Low complexity" evidence="1">
    <location>
        <begin position="633"/>
        <end position="650"/>
    </location>
</feature>
<feature type="region of interest" description="Disordered" evidence="1">
    <location>
        <begin position="821"/>
        <end position="878"/>
    </location>
</feature>
<feature type="compositionally biased region" description="Low complexity" evidence="1">
    <location>
        <begin position="608"/>
        <end position="621"/>
    </location>
</feature>
<feature type="compositionally biased region" description="Polar residues" evidence="1">
    <location>
        <begin position="590"/>
        <end position="599"/>
    </location>
</feature>
<gene>
    <name evidence="4" type="ORF">CTEN210_05876</name>
</gene>
<dbReference type="InterPro" id="IPR001623">
    <property type="entry name" value="DnaJ_domain"/>
</dbReference>
<dbReference type="Gene3D" id="2.30.30.30">
    <property type="match status" value="1"/>
</dbReference>
<reference evidence="4 5" key="1">
    <citation type="journal article" date="2021" name="Sci. Rep.">
        <title>The genome of the diatom Chaetoceros tenuissimus carries an ancient integrated fragment of an extant virus.</title>
        <authorList>
            <person name="Hongo Y."/>
            <person name="Kimura K."/>
            <person name="Takaki Y."/>
            <person name="Yoshida Y."/>
            <person name="Baba S."/>
            <person name="Kobayashi G."/>
            <person name="Nagasaki K."/>
            <person name="Hano T."/>
            <person name="Tomaru Y."/>
        </authorList>
    </citation>
    <scope>NUCLEOTIDE SEQUENCE [LARGE SCALE GENOMIC DNA]</scope>
    <source>
        <strain evidence="4 5">NIES-3715</strain>
    </source>
</reference>
<dbReference type="SMART" id="SM00271">
    <property type="entry name" value="DnaJ"/>
    <property type="match status" value="1"/>
</dbReference>
<feature type="chain" id="PRO_5041928026" description="J domain-containing protein" evidence="2">
    <location>
        <begin position="17"/>
        <end position="893"/>
    </location>
</feature>
<dbReference type="EMBL" id="BLLK01000038">
    <property type="protein sequence ID" value="GFH49400.1"/>
    <property type="molecule type" value="Genomic_DNA"/>
</dbReference>
<dbReference type="CDD" id="cd06257">
    <property type="entry name" value="DnaJ"/>
    <property type="match status" value="1"/>
</dbReference>
<proteinExistence type="predicted"/>
<feature type="region of interest" description="Disordered" evidence="1">
    <location>
        <begin position="520"/>
        <end position="548"/>
    </location>
</feature>
<feature type="compositionally biased region" description="Polar residues" evidence="1">
    <location>
        <begin position="152"/>
        <end position="161"/>
    </location>
</feature>
<dbReference type="Pfam" id="PF00226">
    <property type="entry name" value="DnaJ"/>
    <property type="match status" value="1"/>
</dbReference>
<dbReference type="SUPFAM" id="SSF46565">
    <property type="entry name" value="Chaperone J-domain"/>
    <property type="match status" value="1"/>
</dbReference>
<evidence type="ECO:0000256" key="1">
    <source>
        <dbReference type="SAM" id="MobiDB-lite"/>
    </source>
</evidence>
<dbReference type="PROSITE" id="PS50076">
    <property type="entry name" value="DNAJ_2"/>
    <property type="match status" value="1"/>
</dbReference>
<feature type="compositionally biased region" description="Basic and acidic residues" evidence="1">
    <location>
        <begin position="740"/>
        <end position="756"/>
    </location>
</feature>
<dbReference type="AlphaFoldDB" id="A0AAD3H3V7"/>
<feature type="signal peptide" evidence="2">
    <location>
        <begin position="1"/>
        <end position="16"/>
    </location>
</feature>
<evidence type="ECO:0000313" key="4">
    <source>
        <dbReference type="EMBL" id="GFH49400.1"/>
    </source>
</evidence>
<dbReference type="Proteomes" id="UP001054902">
    <property type="component" value="Unassembled WGS sequence"/>
</dbReference>
<feature type="domain" description="J" evidence="3">
    <location>
        <begin position="68"/>
        <end position="141"/>
    </location>
</feature>
<name>A0AAD3H3V7_9STRA</name>
<dbReference type="InterPro" id="IPR014722">
    <property type="entry name" value="Rib_uL2_dom2"/>
</dbReference>
<evidence type="ECO:0000313" key="5">
    <source>
        <dbReference type="Proteomes" id="UP001054902"/>
    </source>
</evidence>
<feature type="region of interest" description="Disordered" evidence="1">
    <location>
        <begin position="590"/>
        <end position="621"/>
    </location>
</feature>
<evidence type="ECO:0000256" key="2">
    <source>
        <dbReference type="SAM" id="SignalP"/>
    </source>
</evidence>
<accession>A0AAD3H3V7</accession>
<feature type="region of interest" description="Disordered" evidence="1">
    <location>
        <begin position="740"/>
        <end position="782"/>
    </location>
</feature>
<organism evidence="4 5">
    <name type="scientific">Chaetoceros tenuissimus</name>
    <dbReference type="NCBI Taxonomy" id="426638"/>
    <lineage>
        <taxon>Eukaryota</taxon>
        <taxon>Sar</taxon>
        <taxon>Stramenopiles</taxon>
        <taxon>Ochrophyta</taxon>
        <taxon>Bacillariophyta</taxon>
        <taxon>Coscinodiscophyceae</taxon>
        <taxon>Chaetocerotophycidae</taxon>
        <taxon>Chaetocerotales</taxon>
        <taxon>Chaetocerotaceae</taxon>
        <taxon>Chaetoceros</taxon>
    </lineage>
</organism>
<comment type="caution">
    <text evidence="4">The sequence shown here is derived from an EMBL/GenBank/DDBJ whole genome shotgun (WGS) entry which is preliminary data.</text>
</comment>
<keyword evidence="2" id="KW-0732">Signal</keyword>
<feature type="region of interest" description="Disordered" evidence="1">
    <location>
        <begin position="667"/>
        <end position="710"/>
    </location>
</feature>
<dbReference type="InterPro" id="IPR036869">
    <property type="entry name" value="J_dom_sf"/>
</dbReference>
<feature type="region of interest" description="Disordered" evidence="1">
    <location>
        <begin position="141"/>
        <end position="165"/>
    </location>
</feature>
<feature type="compositionally biased region" description="Polar residues" evidence="1">
    <location>
        <begin position="828"/>
        <end position="874"/>
    </location>
</feature>
<feature type="compositionally biased region" description="Polar residues" evidence="1">
    <location>
        <begin position="692"/>
        <end position="710"/>
    </location>
</feature>
<dbReference type="Gene3D" id="1.10.287.110">
    <property type="entry name" value="DnaJ domain"/>
    <property type="match status" value="1"/>
</dbReference>
<evidence type="ECO:0000259" key="3">
    <source>
        <dbReference type="PROSITE" id="PS50076"/>
    </source>
</evidence>
<feature type="region of interest" description="Disordered" evidence="1">
    <location>
        <begin position="633"/>
        <end position="654"/>
    </location>
</feature>
<feature type="compositionally biased region" description="Basic residues" evidence="1">
    <location>
        <begin position="142"/>
        <end position="151"/>
    </location>
</feature>